<comment type="caution">
    <text evidence="2">The sequence shown here is derived from an EMBL/GenBank/DDBJ whole genome shotgun (WGS) entry which is preliminary data.</text>
</comment>
<dbReference type="InterPro" id="IPR023796">
    <property type="entry name" value="Serpin_dom"/>
</dbReference>
<dbReference type="PANTHER" id="PTHR11461:SF211">
    <property type="entry name" value="GH10112P-RELATED"/>
    <property type="match status" value="1"/>
</dbReference>
<keyword evidence="3" id="KW-1185">Reference proteome</keyword>
<name>A0ABV5MGV1_9ACTN</name>
<dbReference type="RefSeq" id="WP_223096844.1">
    <property type="nucleotide sequence ID" value="NZ_CP061913.1"/>
</dbReference>
<evidence type="ECO:0000313" key="3">
    <source>
        <dbReference type="Proteomes" id="UP001589608"/>
    </source>
</evidence>
<evidence type="ECO:0000313" key="2">
    <source>
        <dbReference type="EMBL" id="MFB9448100.1"/>
    </source>
</evidence>
<dbReference type="SUPFAM" id="SSF56574">
    <property type="entry name" value="Serpins"/>
    <property type="match status" value="1"/>
</dbReference>
<dbReference type="Proteomes" id="UP001589608">
    <property type="component" value="Unassembled WGS sequence"/>
</dbReference>
<accession>A0ABV5MGV1</accession>
<dbReference type="Gene3D" id="2.30.39.10">
    <property type="entry name" value="Alpha-1-antitrypsin, domain 1"/>
    <property type="match status" value="1"/>
</dbReference>
<dbReference type="Pfam" id="PF00079">
    <property type="entry name" value="Serpin"/>
    <property type="match status" value="1"/>
</dbReference>
<dbReference type="InterPro" id="IPR000215">
    <property type="entry name" value="Serpin_fam"/>
</dbReference>
<proteinExistence type="predicted"/>
<dbReference type="InterPro" id="IPR042178">
    <property type="entry name" value="Serpin_sf_1"/>
</dbReference>
<dbReference type="InterPro" id="IPR042185">
    <property type="entry name" value="Serpin_sf_2"/>
</dbReference>
<dbReference type="PANTHER" id="PTHR11461">
    <property type="entry name" value="SERINE PROTEASE INHIBITOR, SERPIN"/>
    <property type="match status" value="1"/>
</dbReference>
<sequence>MSVAAANRLTARWAARLTSDEGTVLSGAGAYPLLARLAGFADGAAAAELGAVAPTPLELPAVVQAALGLWARADLTLQPGGQELVAGVLTDDRAPLDAWACEHTGGLIPTMPIELDKRTRLVLAAALAVETLWVEPFEEDEAYFTGPWEGRLANLLFREARTPEGLAVLDTAVGAVTTATVRGRDDVDVVLLLGEEDRGPGALLPAVIAALPALDSTPFRLHGPGITVRRHFEPGYRLKVPQFAVQAEHDLLAAADVFGLRAAADPSRGHFPGLAVEPLAVTAAVQAATAAFSATGFKAAAVIVDGIGYGMDPPHETVHVCFDRPFGFLAVHRPTGLVLFAGWVAEPAEGDYRSV</sequence>
<dbReference type="EMBL" id="JBHMCA010000056">
    <property type="protein sequence ID" value="MFB9448100.1"/>
    <property type="molecule type" value="Genomic_DNA"/>
</dbReference>
<gene>
    <name evidence="2" type="ORF">ACFFTR_33840</name>
</gene>
<evidence type="ECO:0000259" key="1">
    <source>
        <dbReference type="Pfam" id="PF00079"/>
    </source>
</evidence>
<dbReference type="InterPro" id="IPR036186">
    <property type="entry name" value="Serpin_sf"/>
</dbReference>
<feature type="domain" description="Serpin" evidence="1">
    <location>
        <begin position="237"/>
        <end position="347"/>
    </location>
</feature>
<organism evidence="2 3">
    <name type="scientific">Dactylosporangium vinaceum</name>
    <dbReference type="NCBI Taxonomy" id="53362"/>
    <lineage>
        <taxon>Bacteria</taxon>
        <taxon>Bacillati</taxon>
        <taxon>Actinomycetota</taxon>
        <taxon>Actinomycetes</taxon>
        <taxon>Micromonosporales</taxon>
        <taxon>Micromonosporaceae</taxon>
        <taxon>Dactylosporangium</taxon>
    </lineage>
</organism>
<reference evidence="2 3" key="1">
    <citation type="submission" date="2024-09" db="EMBL/GenBank/DDBJ databases">
        <authorList>
            <person name="Sun Q."/>
            <person name="Mori K."/>
        </authorList>
    </citation>
    <scope>NUCLEOTIDE SEQUENCE [LARGE SCALE GENOMIC DNA]</scope>
    <source>
        <strain evidence="2 3">JCM 3307</strain>
    </source>
</reference>
<protein>
    <submittedName>
        <fullName evidence="2">Serpin family protein</fullName>
    </submittedName>
</protein>
<dbReference type="Gene3D" id="3.30.497.10">
    <property type="entry name" value="Antithrombin, subunit I, domain 2"/>
    <property type="match status" value="2"/>
</dbReference>